<protein>
    <submittedName>
        <fullName evidence="4">L-xylulose reductase</fullName>
    </submittedName>
</protein>
<dbReference type="CDD" id="cd05233">
    <property type="entry name" value="SDR_c"/>
    <property type="match status" value="1"/>
</dbReference>
<dbReference type="PANTHER" id="PTHR42760:SF122">
    <property type="entry name" value="NAD(P)-BINDING PROTEIN"/>
    <property type="match status" value="1"/>
</dbReference>
<name>A0AAI8Z7B3_9PEZI</name>
<evidence type="ECO:0000313" key="4">
    <source>
        <dbReference type="EMBL" id="CAK4033793.1"/>
    </source>
</evidence>
<dbReference type="InterPro" id="IPR002347">
    <property type="entry name" value="SDR_fam"/>
</dbReference>
<accession>A0AAI8Z7B3</accession>
<dbReference type="PRINTS" id="PR00081">
    <property type="entry name" value="GDHRDH"/>
</dbReference>
<gene>
    <name evidence="4" type="ORF">LECACI_7A008951</name>
</gene>
<keyword evidence="3" id="KW-0472">Membrane</keyword>
<dbReference type="EMBL" id="CAVMBE010000094">
    <property type="protein sequence ID" value="CAK4033793.1"/>
    <property type="molecule type" value="Genomic_DNA"/>
</dbReference>
<dbReference type="PRINTS" id="PR00080">
    <property type="entry name" value="SDRFAMILY"/>
</dbReference>
<dbReference type="InterPro" id="IPR036291">
    <property type="entry name" value="NAD(P)-bd_dom_sf"/>
</dbReference>
<dbReference type="PANTHER" id="PTHR42760">
    <property type="entry name" value="SHORT-CHAIN DEHYDROGENASES/REDUCTASES FAMILY MEMBER"/>
    <property type="match status" value="1"/>
</dbReference>
<organism evidence="4 5">
    <name type="scientific">Lecanosticta acicola</name>
    <dbReference type="NCBI Taxonomy" id="111012"/>
    <lineage>
        <taxon>Eukaryota</taxon>
        <taxon>Fungi</taxon>
        <taxon>Dikarya</taxon>
        <taxon>Ascomycota</taxon>
        <taxon>Pezizomycotina</taxon>
        <taxon>Dothideomycetes</taxon>
        <taxon>Dothideomycetidae</taxon>
        <taxon>Mycosphaerellales</taxon>
        <taxon>Mycosphaerellaceae</taxon>
        <taxon>Lecanosticta</taxon>
    </lineage>
</organism>
<feature type="transmembrane region" description="Helical" evidence="3">
    <location>
        <begin position="6"/>
        <end position="25"/>
    </location>
</feature>
<evidence type="ECO:0000256" key="3">
    <source>
        <dbReference type="SAM" id="Phobius"/>
    </source>
</evidence>
<sequence length="264" mass="27921">MALANRLGIIVGGLGGIGSVTANLLRSRGTKLALLYAPLESERVRPVLKDIFDTEPESSSDIKAYECDITSANSVQDAFDAIASDNTAFPSILVNTAGYVSLHPFETFPTDEVLMHYNINLLGPTLTAQAFARLYFQSAEANRAKAPGGRIVNIASQAAHVALNHHGPYCASKAGLLGLTKCMASEWGPRGITANTVSPGPVMTALGRKAWGDPTLSEPYLAGVPTGQFAEPMEVARIVEFLCSDGARNVNGADVRLDGGFTIR</sequence>
<comment type="caution">
    <text evidence="4">The sequence shown here is derived from an EMBL/GenBank/DDBJ whole genome shotgun (WGS) entry which is preliminary data.</text>
</comment>
<evidence type="ECO:0000256" key="2">
    <source>
        <dbReference type="ARBA" id="ARBA00022857"/>
    </source>
</evidence>
<dbReference type="AlphaFoldDB" id="A0AAI8Z7B3"/>
<dbReference type="SUPFAM" id="SSF51735">
    <property type="entry name" value="NAD(P)-binding Rossmann-fold domains"/>
    <property type="match status" value="1"/>
</dbReference>
<proteinExistence type="inferred from homology"/>
<dbReference type="GO" id="GO:0048038">
    <property type="term" value="F:quinone binding"/>
    <property type="evidence" value="ECO:0007669"/>
    <property type="project" value="TreeGrafter"/>
</dbReference>
<dbReference type="GO" id="GO:0006633">
    <property type="term" value="P:fatty acid biosynthetic process"/>
    <property type="evidence" value="ECO:0007669"/>
    <property type="project" value="TreeGrafter"/>
</dbReference>
<dbReference type="Pfam" id="PF13561">
    <property type="entry name" value="adh_short_C2"/>
    <property type="match status" value="1"/>
</dbReference>
<comment type="similarity">
    <text evidence="1">Belongs to the short-chain dehydrogenases/reductases (SDR) family.</text>
</comment>
<dbReference type="InterPro" id="IPR020904">
    <property type="entry name" value="Sc_DH/Rdtase_CS"/>
</dbReference>
<dbReference type="GO" id="GO:0016616">
    <property type="term" value="F:oxidoreductase activity, acting on the CH-OH group of donors, NAD or NADP as acceptor"/>
    <property type="evidence" value="ECO:0007669"/>
    <property type="project" value="TreeGrafter"/>
</dbReference>
<reference evidence="4" key="1">
    <citation type="submission" date="2023-11" db="EMBL/GenBank/DDBJ databases">
        <authorList>
            <person name="Alioto T."/>
            <person name="Alioto T."/>
            <person name="Gomez Garrido J."/>
        </authorList>
    </citation>
    <scope>NUCLEOTIDE SEQUENCE</scope>
</reference>
<keyword evidence="2" id="KW-0521">NADP</keyword>
<dbReference type="Gene3D" id="3.40.50.720">
    <property type="entry name" value="NAD(P)-binding Rossmann-like Domain"/>
    <property type="match status" value="1"/>
</dbReference>
<keyword evidence="3" id="KW-0812">Transmembrane</keyword>
<dbReference type="PROSITE" id="PS00061">
    <property type="entry name" value="ADH_SHORT"/>
    <property type="match status" value="1"/>
</dbReference>
<evidence type="ECO:0000313" key="5">
    <source>
        <dbReference type="Proteomes" id="UP001296104"/>
    </source>
</evidence>
<evidence type="ECO:0000256" key="1">
    <source>
        <dbReference type="ARBA" id="ARBA00006484"/>
    </source>
</evidence>
<dbReference type="Proteomes" id="UP001296104">
    <property type="component" value="Unassembled WGS sequence"/>
</dbReference>
<keyword evidence="5" id="KW-1185">Reference proteome</keyword>
<keyword evidence="3" id="KW-1133">Transmembrane helix</keyword>